<evidence type="ECO:0000313" key="1">
    <source>
        <dbReference type="EMBL" id="SFU27157.1"/>
    </source>
</evidence>
<keyword evidence="2" id="KW-1185">Reference proteome</keyword>
<gene>
    <name evidence="1" type="ORF">SAMN05216552_100124</name>
</gene>
<dbReference type="AlphaFoldDB" id="A0A1I7ET88"/>
<accession>A0A1I7ET88</accession>
<proteinExistence type="predicted"/>
<organism evidence="1 2">
    <name type="scientific">Pseudoduganella namucuonensis</name>
    <dbReference type="NCBI Taxonomy" id="1035707"/>
    <lineage>
        <taxon>Bacteria</taxon>
        <taxon>Pseudomonadati</taxon>
        <taxon>Pseudomonadota</taxon>
        <taxon>Betaproteobacteria</taxon>
        <taxon>Burkholderiales</taxon>
        <taxon>Oxalobacteraceae</taxon>
        <taxon>Telluria group</taxon>
        <taxon>Pseudoduganella</taxon>
    </lineage>
</organism>
<dbReference type="STRING" id="1035707.SAMN05216552_100124"/>
<dbReference type="OrthoDB" id="8703427at2"/>
<name>A0A1I7ET88_9BURK</name>
<protein>
    <recommendedName>
        <fullName evidence="3">DUF4279 domain-containing protein</fullName>
    </recommendedName>
</protein>
<dbReference type="RefSeq" id="WP_093552166.1">
    <property type="nucleotide sequence ID" value="NZ_FPBO01000001.1"/>
</dbReference>
<sequence>MNIATLKVYGDEAALIDVRDGLPVEPDSDWKKGDVRPDGRVRIDSGFYVNLATDKDPGSLLKQVHGFLIECQARGITFDAPSIAAELRIAYTVGDAAVGAPTLDFSLAELGLLLEMGITLSITS</sequence>
<dbReference type="EMBL" id="FPBO01000001">
    <property type="protein sequence ID" value="SFU27157.1"/>
    <property type="molecule type" value="Genomic_DNA"/>
</dbReference>
<evidence type="ECO:0000313" key="2">
    <source>
        <dbReference type="Proteomes" id="UP000199391"/>
    </source>
</evidence>
<dbReference type="Proteomes" id="UP000199391">
    <property type="component" value="Unassembled WGS sequence"/>
</dbReference>
<evidence type="ECO:0008006" key="3">
    <source>
        <dbReference type="Google" id="ProtNLM"/>
    </source>
</evidence>
<reference evidence="2" key="1">
    <citation type="submission" date="2016-10" db="EMBL/GenBank/DDBJ databases">
        <authorList>
            <person name="Varghese N."/>
            <person name="Submissions S."/>
        </authorList>
    </citation>
    <scope>NUCLEOTIDE SEQUENCE [LARGE SCALE GENOMIC DNA]</scope>
    <source>
        <strain evidence="2">CGMCC 1.11014</strain>
    </source>
</reference>